<dbReference type="RefSeq" id="WP_285150194.1">
    <property type="nucleotide sequence ID" value="NZ_JASSOM010000005.1"/>
</dbReference>
<feature type="chain" id="PRO_5042880144" evidence="1">
    <location>
        <begin position="21"/>
        <end position="166"/>
    </location>
</feature>
<dbReference type="AlphaFoldDB" id="A0AAP4D127"/>
<sequence>MRALILLALFLTGCASQIPAPEATVKDFYVFYLNAFVSDSHADSLDSPQMKQYVAKDTLARLTTIQSLEEQEIVEADYFTYSQDYAEEWIPALEVGKARDGAGGKVIDVWLGMQDGKKYQLRDYLRLEDKTWKIYRVVNVSDGFEQNIFDDKAIAAARTYAQSIQK</sequence>
<proteinExistence type="predicted"/>
<evidence type="ECO:0000313" key="4">
    <source>
        <dbReference type="Proteomes" id="UP001223214"/>
    </source>
</evidence>
<name>A0AAP4D127_9ENTR</name>
<dbReference type="EMBL" id="JASSOM010000005">
    <property type="protein sequence ID" value="MDK9362234.1"/>
    <property type="molecule type" value="Genomic_DNA"/>
</dbReference>
<evidence type="ECO:0000313" key="3">
    <source>
        <dbReference type="EMBL" id="MDK9362234.1"/>
    </source>
</evidence>
<protein>
    <submittedName>
        <fullName evidence="3">DUF3828 domain-containing protein</fullName>
    </submittedName>
</protein>
<organism evidence="3 4">
    <name type="scientific">Lelliottia wanjuensis</name>
    <dbReference type="NCBI Taxonomy" id="3050585"/>
    <lineage>
        <taxon>Bacteria</taxon>
        <taxon>Pseudomonadati</taxon>
        <taxon>Pseudomonadota</taxon>
        <taxon>Gammaproteobacteria</taxon>
        <taxon>Enterobacterales</taxon>
        <taxon>Enterobacteriaceae</taxon>
        <taxon>Lelliottia</taxon>
    </lineage>
</organism>
<dbReference type="Gene3D" id="3.10.450.50">
    <property type="match status" value="1"/>
</dbReference>
<reference evidence="3 4" key="1">
    <citation type="submission" date="2023-06" db="EMBL/GenBank/DDBJ databases">
        <title>Identification and characterization of antibiotic-resistant Gram-negative bacteria.</title>
        <authorList>
            <person name="Cho G.-S."/>
            <person name="Lee J."/>
            <person name="Tai E."/>
            <person name="Jeong S."/>
            <person name="Kim I."/>
            <person name="Kim B.-E."/>
            <person name="Jeong M.-I."/>
            <person name="Oh K.-K."/>
            <person name="Franz C.M.A.P."/>
        </authorList>
    </citation>
    <scope>NUCLEOTIDE SEQUENCE [LARGE SCALE GENOMIC DNA]</scope>
    <source>
        <strain evidence="3 4">V106_12</strain>
    </source>
</reference>
<dbReference type="InterPro" id="IPR024289">
    <property type="entry name" value="DUF3828"/>
</dbReference>
<keyword evidence="4" id="KW-1185">Reference proteome</keyword>
<feature type="domain" description="DUF3828" evidence="2">
    <location>
        <begin position="21"/>
        <end position="140"/>
    </location>
</feature>
<dbReference type="Pfam" id="PF12883">
    <property type="entry name" value="DUF3828"/>
    <property type="match status" value="1"/>
</dbReference>
<evidence type="ECO:0000256" key="1">
    <source>
        <dbReference type="SAM" id="SignalP"/>
    </source>
</evidence>
<evidence type="ECO:0000259" key="2">
    <source>
        <dbReference type="Pfam" id="PF12883"/>
    </source>
</evidence>
<feature type="signal peptide" evidence="1">
    <location>
        <begin position="1"/>
        <end position="20"/>
    </location>
</feature>
<accession>A0AAP4D127</accession>
<dbReference type="Proteomes" id="UP001223214">
    <property type="component" value="Unassembled WGS sequence"/>
</dbReference>
<comment type="caution">
    <text evidence="3">The sequence shown here is derived from an EMBL/GenBank/DDBJ whole genome shotgun (WGS) entry which is preliminary data.</text>
</comment>
<gene>
    <name evidence="3" type="ORF">QQF32_03325</name>
</gene>
<keyword evidence="1" id="KW-0732">Signal</keyword>